<dbReference type="AlphaFoldDB" id="A0AAW9S4L0"/>
<keyword evidence="2" id="KW-0732">Signal</keyword>
<evidence type="ECO:0000313" key="5">
    <source>
        <dbReference type="Proteomes" id="UP001403385"/>
    </source>
</evidence>
<comment type="subunit">
    <text evidence="1">Homodimer.</text>
</comment>
<proteinExistence type="predicted"/>
<reference evidence="4 5" key="1">
    <citation type="submission" date="2024-04" db="EMBL/GenBank/DDBJ databases">
        <title>Novel genus in family Flammeovirgaceae.</title>
        <authorList>
            <person name="Nguyen T.H."/>
            <person name="Vuong T.Q."/>
            <person name="Le H."/>
            <person name="Kim S.-G."/>
        </authorList>
    </citation>
    <scope>NUCLEOTIDE SEQUENCE [LARGE SCALE GENOMIC DNA]</scope>
    <source>
        <strain evidence="4 5">JCM 23209</strain>
    </source>
</reference>
<feature type="chain" id="PRO_5043409934" evidence="2">
    <location>
        <begin position="27"/>
        <end position="140"/>
    </location>
</feature>
<dbReference type="InterPro" id="IPR011008">
    <property type="entry name" value="Dimeric_a/b-barrel"/>
</dbReference>
<dbReference type="EMBL" id="JBDKWZ010000002">
    <property type="protein sequence ID" value="MEN7547294.1"/>
    <property type="molecule type" value="Genomic_DNA"/>
</dbReference>
<dbReference type="PANTHER" id="PTHR33178">
    <property type="match status" value="1"/>
</dbReference>
<evidence type="ECO:0000256" key="2">
    <source>
        <dbReference type="SAM" id="SignalP"/>
    </source>
</evidence>
<name>A0AAW9S4L0_9BACT</name>
<evidence type="ECO:0000256" key="1">
    <source>
        <dbReference type="ARBA" id="ARBA00011738"/>
    </source>
</evidence>
<sequence>MLKVTQHLFVFSLLFLGFVQCTSNTAQNNTSATTENTLDTRIIHTVIFSLKHEAGSPEERQFLDDARTILTAIPGVEEFEVRKQVSQKNEYQFGFSMKFADQQAYDKYNQHPEHIAFVEKRWKKEVTDFLEIDYEQMNLQ</sequence>
<dbReference type="PROSITE" id="PS51502">
    <property type="entry name" value="S_R_A_B_BARREL"/>
    <property type="match status" value="1"/>
</dbReference>
<feature type="signal peptide" evidence="2">
    <location>
        <begin position="1"/>
        <end position="26"/>
    </location>
</feature>
<evidence type="ECO:0000313" key="4">
    <source>
        <dbReference type="EMBL" id="MEN7547294.1"/>
    </source>
</evidence>
<dbReference type="Proteomes" id="UP001403385">
    <property type="component" value="Unassembled WGS sequence"/>
</dbReference>
<dbReference type="PANTHER" id="PTHR33178:SF10">
    <property type="entry name" value="STRESS-RESPONSE A_B BARREL DOMAIN-CONTAINING PROTEIN"/>
    <property type="match status" value="1"/>
</dbReference>
<dbReference type="RefSeq" id="WP_346820078.1">
    <property type="nucleotide sequence ID" value="NZ_JBDKWZ010000002.1"/>
</dbReference>
<dbReference type="InterPro" id="IPR044662">
    <property type="entry name" value="HS1/DABB1-like"/>
</dbReference>
<gene>
    <name evidence="4" type="ORF">AAG747_05205</name>
</gene>
<keyword evidence="5" id="KW-1185">Reference proteome</keyword>
<comment type="caution">
    <text evidence="4">The sequence shown here is derived from an EMBL/GenBank/DDBJ whole genome shotgun (WGS) entry which is preliminary data.</text>
</comment>
<dbReference type="Gene3D" id="3.30.70.100">
    <property type="match status" value="1"/>
</dbReference>
<organism evidence="4 5">
    <name type="scientific">Rapidithrix thailandica</name>
    <dbReference type="NCBI Taxonomy" id="413964"/>
    <lineage>
        <taxon>Bacteria</taxon>
        <taxon>Pseudomonadati</taxon>
        <taxon>Bacteroidota</taxon>
        <taxon>Cytophagia</taxon>
        <taxon>Cytophagales</taxon>
        <taxon>Flammeovirgaceae</taxon>
        <taxon>Rapidithrix</taxon>
    </lineage>
</organism>
<protein>
    <submittedName>
        <fullName evidence="4">Dabb family protein</fullName>
    </submittedName>
</protein>
<feature type="domain" description="Stress-response A/B barrel" evidence="3">
    <location>
        <begin position="42"/>
        <end position="134"/>
    </location>
</feature>
<accession>A0AAW9S4L0</accession>
<evidence type="ECO:0000259" key="3">
    <source>
        <dbReference type="PROSITE" id="PS51502"/>
    </source>
</evidence>
<dbReference type="Pfam" id="PF07876">
    <property type="entry name" value="Dabb"/>
    <property type="match status" value="1"/>
</dbReference>
<dbReference type="SUPFAM" id="SSF54909">
    <property type="entry name" value="Dimeric alpha+beta barrel"/>
    <property type="match status" value="1"/>
</dbReference>
<dbReference type="InterPro" id="IPR013097">
    <property type="entry name" value="Dabb"/>
</dbReference>
<dbReference type="SMART" id="SM00886">
    <property type="entry name" value="Dabb"/>
    <property type="match status" value="1"/>
</dbReference>